<evidence type="ECO:0000256" key="5">
    <source>
        <dbReference type="RuleBase" id="RU003626"/>
    </source>
</evidence>
<feature type="non-terminal residue" evidence="7">
    <location>
        <position position="1"/>
    </location>
</feature>
<proteinExistence type="inferred from homology"/>
<dbReference type="GO" id="GO:0006412">
    <property type="term" value="P:translation"/>
    <property type="evidence" value="ECO:0007669"/>
    <property type="project" value="InterPro"/>
</dbReference>
<name>A1E4S7_9CHLO</name>
<dbReference type="Gene3D" id="3.30.1140.32">
    <property type="entry name" value="Ribosomal protein S3, C-terminal domain"/>
    <property type="match status" value="1"/>
</dbReference>
<evidence type="ECO:0000256" key="4">
    <source>
        <dbReference type="RuleBase" id="RU003624"/>
    </source>
</evidence>
<dbReference type="EMBL" id="EF107917">
    <property type="protein sequence ID" value="ABL11030.1"/>
    <property type="molecule type" value="Genomic_DNA"/>
</dbReference>
<dbReference type="InterPro" id="IPR036419">
    <property type="entry name" value="Ribosomal_S3_C_sf"/>
</dbReference>
<keyword evidence="2 4" id="KW-0689">Ribosomal protein</keyword>
<geneLocation type="chloroplast" evidence="7"/>
<dbReference type="AlphaFoldDB" id="A1E4S7"/>
<comment type="subcellular location">
    <subcellularLocation>
        <location evidence="5">Plastid</location>
        <location evidence="5">Chloroplast</location>
    </subcellularLocation>
</comment>
<evidence type="ECO:0000256" key="1">
    <source>
        <dbReference type="ARBA" id="ARBA00010761"/>
    </source>
</evidence>
<evidence type="ECO:0000256" key="2">
    <source>
        <dbReference type="ARBA" id="ARBA00022980"/>
    </source>
</evidence>
<dbReference type="InterPro" id="IPR018280">
    <property type="entry name" value="Ribosomal_uS3_CS"/>
</dbReference>
<organism evidence="7">
    <name type="scientific">Codium megalophysum</name>
    <dbReference type="NCBI Taxonomy" id="414136"/>
    <lineage>
        <taxon>Eukaryota</taxon>
        <taxon>Viridiplantae</taxon>
        <taxon>Chlorophyta</taxon>
        <taxon>core chlorophytes</taxon>
        <taxon>Ulvophyceae</taxon>
        <taxon>TCBD clade</taxon>
        <taxon>Bryopsidales</taxon>
        <taxon>Bryopsidineae</taxon>
        <taxon>Codiaceae</taxon>
        <taxon>Codium</taxon>
    </lineage>
</organism>
<accession>A1E4S7</accession>
<dbReference type="InterPro" id="IPR001351">
    <property type="entry name" value="Ribosomal_uS3_C"/>
</dbReference>
<dbReference type="Pfam" id="PF00189">
    <property type="entry name" value="Ribosomal_S3_C"/>
    <property type="match status" value="1"/>
</dbReference>
<comment type="subunit">
    <text evidence="5">Part of the 30S ribosomal subunit.</text>
</comment>
<dbReference type="GO" id="GO:0022627">
    <property type="term" value="C:cytosolic small ribosomal subunit"/>
    <property type="evidence" value="ECO:0007669"/>
    <property type="project" value="TreeGrafter"/>
</dbReference>
<keyword evidence="5 7" id="KW-0934">Plastid</keyword>
<keyword evidence="5 7" id="KW-0150">Chloroplast</keyword>
<dbReference type="InterPro" id="IPR057258">
    <property type="entry name" value="Ribosomal_uS3"/>
</dbReference>
<sequence>ARTEWVRKGQVPLQSLAANIDYSFQTAKTIYGILGIKIWIFQKKSINVTTKKNEIS</sequence>
<dbReference type="PANTHER" id="PTHR11760:SF19">
    <property type="entry name" value="SMALL RIBOSOMAL SUBUNIT PROTEIN US3C"/>
    <property type="match status" value="1"/>
</dbReference>
<protein>
    <recommendedName>
        <fullName evidence="5">30S ribosomal protein S3, chloroplastic</fullName>
    </recommendedName>
</protein>
<evidence type="ECO:0000256" key="3">
    <source>
        <dbReference type="ARBA" id="ARBA00023274"/>
    </source>
</evidence>
<dbReference type="GO" id="GO:0003735">
    <property type="term" value="F:structural constituent of ribosome"/>
    <property type="evidence" value="ECO:0007669"/>
    <property type="project" value="InterPro"/>
</dbReference>
<evidence type="ECO:0000259" key="6">
    <source>
        <dbReference type="Pfam" id="PF00189"/>
    </source>
</evidence>
<dbReference type="PROSITE" id="PS00548">
    <property type="entry name" value="RIBOSOMAL_S3"/>
    <property type="match status" value="1"/>
</dbReference>
<dbReference type="GO" id="GO:0009507">
    <property type="term" value="C:chloroplast"/>
    <property type="evidence" value="ECO:0007669"/>
    <property type="project" value="UniProtKB-SubCell"/>
</dbReference>
<gene>
    <name evidence="7" type="primary">rps3</name>
</gene>
<dbReference type="SUPFAM" id="SSF54821">
    <property type="entry name" value="Ribosomal protein S3 C-terminal domain"/>
    <property type="match status" value="1"/>
</dbReference>
<dbReference type="PANTHER" id="PTHR11760">
    <property type="entry name" value="30S/40S RIBOSOMAL PROTEIN S3"/>
    <property type="match status" value="1"/>
</dbReference>
<evidence type="ECO:0000313" key="7">
    <source>
        <dbReference type="EMBL" id="ABL11030.1"/>
    </source>
</evidence>
<comment type="similarity">
    <text evidence="1 4">Belongs to the universal ribosomal protein uS3 family.</text>
</comment>
<feature type="domain" description="Small ribosomal subunit protein uS3 C-terminal" evidence="6">
    <location>
        <begin position="1"/>
        <end position="40"/>
    </location>
</feature>
<reference evidence="7" key="1">
    <citation type="journal article" date="2007" name="Mol. Phylogenet. Evol.">
        <title>Species boundaries and phylogenetic relationships within the green algal genus Codium (Bryopsidales) based on plastid DNA sequences.</title>
        <authorList>
            <person name="Verbruggen H."/>
            <person name="Leliaert F."/>
            <person name="Maggs C.A."/>
            <person name="Shimada S."/>
            <person name="Schils T."/>
            <person name="Provan J."/>
            <person name="Booth D."/>
            <person name="Murphy S."/>
            <person name="De Clerck O."/>
            <person name="Littler D.S."/>
            <person name="Littler M.M."/>
            <person name="Coppejans E."/>
        </authorList>
    </citation>
    <scope>NUCLEOTIDE SEQUENCE</scope>
</reference>
<keyword evidence="3 4" id="KW-0687">Ribonucleoprotein</keyword>